<feature type="region of interest" description="Disordered" evidence="1">
    <location>
        <begin position="22"/>
        <end position="75"/>
    </location>
</feature>
<reference evidence="2" key="1">
    <citation type="submission" date="2019-04" db="EMBL/GenBank/DDBJ databases">
        <authorList>
            <person name="Alioto T."/>
            <person name="Alioto T."/>
        </authorList>
    </citation>
    <scope>NUCLEOTIDE SEQUENCE [LARGE SCALE GENOMIC DNA]</scope>
</reference>
<dbReference type="AlphaFoldDB" id="A0A5E4C9F5"/>
<evidence type="ECO:0000313" key="3">
    <source>
        <dbReference type="Proteomes" id="UP000335636"/>
    </source>
</evidence>
<name>A0A5E4C9F5_MARMO</name>
<evidence type="ECO:0000256" key="1">
    <source>
        <dbReference type="SAM" id="MobiDB-lite"/>
    </source>
</evidence>
<accession>A0A5E4C9F5</accession>
<feature type="compositionally biased region" description="Polar residues" evidence="1">
    <location>
        <begin position="23"/>
        <end position="33"/>
    </location>
</feature>
<dbReference type="Proteomes" id="UP000335636">
    <property type="component" value="Unassembled WGS sequence"/>
</dbReference>
<gene>
    <name evidence="2" type="ORF">MONAX_5E034701</name>
</gene>
<keyword evidence="3" id="KW-1185">Reference proteome</keyword>
<proteinExistence type="predicted"/>
<protein>
    <submittedName>
        <fullName evidence="2">Uncharacterized protein</fullName>
    </submittedName>
</protein>
<sequence length="186" mass="19464">MARGATFSSQVPLAPSLAAWNAGDQSLSGTTPSARVRQNPKFRSREQTWEERALGPRPAPTTGSPSHSPSPLQLEARRRSRPGVLPTVQEPEVACAIPATSTLAMGLGPRLLLPLLLCLGLSALVSSGSSGNRKRGPLVTAKVTERRAATSPPVGWGMVMLWILGLLCRPGGGGFQGTGILEVAVR</sequence>
<comment type="caution">
    <text evidence="2">The sequence shown here is derived from an EMBL/GenBank/DDBJ whole genome shotgun (WGS) entry which is preliminary data.</text>
</comment>
<feature type="compositionally biased region" description="Low complexity" evidence="1">
    <location>
        <begin position="60"/>
        <end position="71"/>
    </location>
</feature>
<evidence type="ECO:0000313" key="2">
    <source>
        <dbReference type="EMBL" id="VTJ77462.1"/>
    </source>
</evidence>
<dbReference type="EMBL" id="CABDUW010000974">
    <property type="protein sequence ID" value="VTJ77462.1"/>
    <property type="molecule type" value="Genomic_DNA"/>
</dbReference>
<feature type="compositionally biased region" description="Basic and acidic residues" evidence="1">
    <location>
        <begin position="43"/>
        <end position="54"/>
    </location>
</feature>
<organism evidence="2 3">
    <name type="scientific">Marmota monax</name>
    <name type="common">Woodchuck</name>
    <dbReference type="NCBI Taxonomy" id="9995"/>
    <lineage>
        <taxon>Eukaryota</taxon>
        <taxon>Metazoa</taxon>
        <taxon>Chordata</taxon>
        <taxon>Craniata</taxon>
        <taxon>Vertebrata</taxon>
        <taxon>Euteleostomi</taxon>
        <taxon>Mammalia</taxon>
        <taxon>Eutheria</taxon>
        <taxon>Euarchontoglires</taxon>
        <taxon>Glires</taxon>
        <taxon>Rodentia</taxon>
        <taxon>Sciuromorpha</taxon>
        <taxon>Sciuridae</taxon>
        <taxon>Xerinae</taxon>
        <taxon>Marmotini</taxon>
        <taxon>Marmota</taxon>
    </lineage>
</organism>